<dbReference type="Gene3D" id="3.20.20.140">
    <property type="entry name" value="Metal-dependent hydrolases"/>
    <property type="match status" value="1"/>
</dbReference>
<organism evidence="3 4">
    <name type="scientific">Mycobacteroides abscessus subsp. bolletii 1513</name>
    <dbReference type="NCBI Taxonomy" id="1299321"/>
    <lineage>
        <taxon>Bacteria</taxon>
        <taxon>Bacillati</taxon>
        <taxon>Actinomycetota</taxon>
        <taxon>Actinomycetes</taxon>
        <taxon>Mycobacteriales</taxon>
        <taxon>Mycobacteriaceae</taxon>
        <taxon>Mycobacteroides</taxon>
        <taxon>Mycobacteroides abscessus</taxon>
    </lineage>
</organism>
<dbReference type="InterPro" id="IPR004805">
    <property type="entry name" value="DnaE2/DnaE/PolC"/>
</dbReference>
<reference evidence="3 4" key="1">
    <citation type="submission" date="2013-12" db="EMBL/GenBank/DDBJ databases">
        <authorList>
            <person name="Zelazny A."/>
            <person name="Olivier K."/>
            <person name="Holland S."/>
            <person name="Lenaerts A."/>
            <person name="Ordway D."/>
            <person name="DeGroote M.A."/>
            <person name="Parker T."/>
            <person name="Sizemore C."/>
            <person name="Tallon L.J."/>
            <person name="Sadzewicz L.K."/>
            <person name="Sengamalay N."/>
            <person name="Fraser C.M."/>
            <person name="Hine E."/>
            <person name="Shefchek K.A."/>
            <person name="Das S.P."/>
            <person name="Tettelin H."/>
        </authorList>
    </citation>
    <scope>NUCLEOTIDE SEQUENCE [LARGE SCALE GENOMIC DNA]</scope>
    <source>
        <strain evidence="3 4">1513</strain>
    </source>
</reference>
<feature type="region of interest" description="Disordered" evidence="1">
    <location>
        <begin position="1"/>
        <end position="51"/>
    </location>
</feature>
<proteinExistence type="predicted"/>
<evidence type="ECO:0000313" key="4">
    <source>
        <dbReference type="Proteomes" id="UP000023351"/>
    </source>
</evidence>
<feature type="domain" description="Polymerase/histidinol phosphatase N-terminal" evidence="2">
    <location>
        <begin position="58"/>
        <end position="125"/>
    </location>
</feature>
<dbReference type="PANTHER" id="PTHR32294:SF4">
    <property type="entry name" value="ERROR-PRONE DNA POLYMERASE"/>
    <property type="match status" value="1"/>
</dbReference>
<feature type="compositionally biased region" description="Polar residues" evidence="1">
    <location>
        <begin position="1"/>
        <end position="11"/>
    </location>
</feature>
<protein>
    <submittedName>
        <fullName evidence="3">PHP domain protein</fullName>
    </submittedName>
</protein>
<dbReference type="PATRIC" id="fig|1299321.3.peg.4212"/>
<dbReference type="SUPFAM" id="SSF89550">
    <property type="entry name" value="PHP domain-like"/>
    <property type="match status" value="1"/>
</dbReference>
<comment type="caution">
    <text evidence="3">The sequence shown here is derived from an EMBL/GenBank/DDBJ whole genome shotgun (WGS) entry which is preliminary data.</text>
</comment>
<dbReference type="EMBL" id="JAOJ01000003">
    <property type="protein sequence ID" value="EUA66851.1"/>
    <property type="molecule type" value="Genomic_DNA"/>
</dbReference>
<dbReference type="Pfam" id="PF02811">
    <property type="entry name" value="PHP"/>
    <property type="match status" value="1"/>
</dbReference>
<dbReference type="GO" id="GO:0008408">
    <property type="term" value="F:3'-5' exonuclease activity"/>
    <property type="evidence" value="ECO:0007669"/>
    <property type="project" value="InterPro"/>
</dbReference>
<sequence length="186" mass="20000">MGWSQGPSTWTEMERVLDGRRNPHAPPGDGGDGPAWSRRRQPYEPPPQERGRSVVPYAELHAHSAFSFLDGASLPEEMAQEAARLGLKALAITDHNGFYGVVRFAEAAKELGLPTVFGAELSLGGQGNTEESVHLLVLARGQEGYRRLSRQMSAAHLSGGTPKDRKGKPRFDLDVLTEAAGGTGIS</sequence>
<dbReference type="Proteomes" id="UP000023351">
    <property type="component" value="Unassembled WGS sequence"/>
</dbReference>
<accession>X8DFL4</accession>
<evidence type="ECO:0000259" key="2">
    <source>
        <dbReference type="SMART" id="SM00481"/>
    </source>
</evidence>
<dbReference type="AlphaFoldDB" id="X8DFL4"/>
<evidence type="ECO:0000256" key="1">
    <source>
        <dbReference type="SAM" id="MobiDB-lite"/>
    </source>
</evidence>
<gene>
    <name evidence="3" type="ORF">I540_4374</name>
</gene>
<dbReference type="SMART" id="SM00481">
    <property type="entry name" value="POLIIIAc"/>
    <property type="match status" value="1"/>
</dbReference>
<name>X8DFL4_9MYCO</name>
<feature type="compositionally biased region" description="Basic and acidic residues" evidence="1">
    <location>
        <begin position="12"/>
        <end position="21"/>
    </location>
</feature>
<dbReference type="InterPro" id="IPR004013">
    <property type="entry name" value="PHP_dom"/>
</dbReference>
<dbReference type="PANTHER" id="PTHR32294">
    <property type="entry name" value="DNA POLYMERASE III SUBUNIT ALPHA"/>
    <property type="match status" value="1"/>
</dbReference>
<evidence type="ECO:0000313" key="3">
    <source>
        <dbReference type="EMBL" id="EUA66851.1"/>
    </source>
</evidence>
<dbReference type="CDD" id="cd07431">
    <property type="entry name" value="PHP_PolIIIA"/>
    <property type="match status" value="1"/>
</dbReference>
<dbReference type="InterPro" id="IPR003141">
    <property type="entry name" value="Pol/His_phosphatase_N"/>
</dbReference>
<dbReference type="GO" id="GO:0006260">
    <property type="term" value="P:DNA replication"/>
    <property type="evidence" value="ECO:0007669"/>
    <property type="project" value="InterPro"/>
</dbReference>
<dbReference type="InterPro" id="IPR016195">
    <property type="entry name" value="Pol/histidinol_Pase-like"/>
</dbReference>